<dbReference type="InterPro" id="IPR016039">
    <property type="entry name" value="Thiolase-like"/>
</dbReference>
<keyword evidence="5" id="KW-1133">Transmembrane helix</keyword>
<keyword evidence="5" id="KW-0812">Transmembrane</keyword>
<dbReference type="PIRSF" id="PIRSF036417">
    <property type="entry name" value="3-ktacl-CoA_syn"/>
    <property type="match status" value="1"/>
</dbReference>
<dbReference type="CDD" id="cd00831">
    <property type="entry name" value="CHS_like"/>
    <property type="match status" value="1"/>
</dbReference>
<protein>
    <recommendedName>
        <fullName evidence="4">3-ketoacyl-CoA synthase</fullName>
        <ecNumber evidence="4">2.3.1.-</ecNumber>
    </recommendedName>
</protein>
<evidence type="ECO:0000256" key="5">
    <source>
        <dbReference type="SAM" id="Phobius"/>
    </source>
</evidence>
<evidence type="ECO:0000259" key="6">
    <source>
        <dbReference type="Pfam" id="PF08392"/>
    </source>
</evidence>
<feature type="transmembrane region" description="Helical" evidence="5">
    <location>
        <begin position="160"/>
        <end position="180"/>
    </location>
</feature>
<feature type="domain" description="FAE" evidence="6">
    <location>
        <begin position="28"/>
        <end position="310"/>
    </location>
</feature>
<evidence type="ECO:0000256" key="2">
    <source>
        <dbReference type="ARBA" id="ARBA00022679"/>
    </source>
</evidence>
<dbReference type="EMBL" id="LR746264">
    <property type="protein sequence ID" value="CAA7388834.1"/>
    <property type="molecule type" value="Genomic_DNA"/>
</dbReference>
<dbReference type="UniPathway" id="UPA00094"/>
<dbReference type="PANTHER" id="PTHR31561">
    <property type="entry name" value="3-KETOACYL-COA SYNTHASE"/>
    <property type="match status" value="1"/>
</dbReference>
<feature type="domain" description="Beta-ketoacyl-[acyl-carrier-protein] synthase III C-terminal" evidence="7">
    <location>
        <begin position="335"/>
        <end position="415"/>
    </location>
</feature>
<dbReference type="GO" id="GO:0016020">
    <property type="term" value="C:membrane"/>
    <property type="evidence" value="ECO:0007669"/>
    <property type="project" value="InterPro"/>
</dbReference>
<dbReference type="Proteomes" id="UP000663760">
    <property type="component" value="Chromosome 1"/>
</dbReference>
<comment type="similarity">
    <text evidence="1 4">Belongs to the thiolase-like superfamily. Chalcone/stilbene synthases family.</text>
</comment>
<comment type="pathway">
    <text evidence="4">Lipid metabolism; fatty acid biosynthesis.</text>
</comment>
<evidence type="ECO:0000259" key="7">
    <source>
        <dbReference type="Pfam" id="PF08541"/>
    </source>
</evidence>
<evidence type="ECO:0000256" key="4">
    <source>
        <dbReference type="PIRNR" id="PIRNR036417"/>
    </source>
</evidence>
<organism evidence="8 9">
    <name type="scientific">Spirodela intermedia</name>
    <name type="common">Intermediate duckweed</name>
    <dbReference type="NCBI Taxonomy" id="51605"/>
    <lineage>
        <taxon>Eukaryota</taxon>
        <taxon>Viridiplantae</taxon>
        <taxon>Streptophyta</taxon>
        <taxon>Embryophyta</taxon>
        <taxon>Tracheophyta</taxon>
        <taxon>Spermatophyta</taxon>
        <taxon>Magnoliopsida</taxon>
        <taxon>Liliopsida</taxon>
        <taxon>Araceae</taxon>
        <taxon>Lemnoideae</taxon>
        <taxon>Spirodela</taxon>
    </lineage>
</organism>
<keyword evidence="3 4" id="KW-0012">Acyltransferase</keyword>
<feature type="transmembrane region" description="Helical" evidence="5">
    <location>
        <begin position="6"/>
        <end position="23"/>
    </location>
</feature>
<sequence>MDCSHLLALVVPMVLLAIVLSVHGGRRRRRRRRVYLVDFRCHRPAGSLRTPVAAFAEHVWFNTSGDEEAVDFHLKVLERSGISGESAMPDAVHEIPANMSLRGMREEMEVILFPIVADLLAASGVHPWSIDAVVSNCSLSSPMPSLSAMLVNRFGLRRDVLSYSLSGMGCSAGLLAVDLVRDLMKVRSEFLALVVSMEAVGPHGYCGKAKSMIVTNCLFRMGGAALLLSNRESSRASSKYVLQHLVRTHLGHDDKAYRSVYQEPDEEGGGVGVSLSRALLHIAGRALSANIASLAPLVLPYSEQARYAWSGAAAWLFPASSPGSFPVPNFRRAFEHLCVHAGGRAVIDGIEERLNLRPEDMEASRMTLYRFGNTSSSSIWYELSYLEAKGRLRRGDRVWQISFGSGFKCNSAMWRCVSDAAAAPSRCNVWHNIIHQFPVAVPEVLDH</sequence>
<keyword evidence="5" id="KW-0472">Membrane</keyword>
<proteinExistence type="inferred from homology"/>
<dbReference type="Pfam" id="PF08392">
    <property type="entry name" value="FAE1_CUT1_RppA"/>
    <property type="match status" value="1"/>
</dbReference>
<dbReference type="Pfam" id="PF08541">
    <property type="entry name" value="ACP_syn_III_C"/>
    <property type="match status" value="1"/>
</dbReference>
<dbReference type="GO" id="GO:0006633">
    <property type="term" value="P:fatty acid biosynthetic process"/>
    <property type="evidence" value="ECO:0007669"/>
    <property type="project" value="UniProtKB-UniPathway"/>
</dbReference>
<reference evidence="8" key="1">
    <citation type="submission" date="2020-02" db="EMBL/GenBank/DDBJ databases">
        <authorList>
            <person name="Scholz U."/>
            <person name="Mascher M."/>
            <person name="Fiebig A."/>
        </authorList>
    </citation>
    <scope>NUCLEOTIDE SEQUENCE</scope>
</reference>
<keyword evidence="2 4" id="KW-0808">Transferase</keyword>
<dbReference type="InterPro" id="IPR013601">
    <property type="entry name" value="FAE1_typ3_polyketide_synth"/>
</dbReference>
<dbReference type="AlphaFoldDB" id="A0A7I8JZF3"/>
<name>A0A7I8JZF3_SPIIN</name>
<dbReference type="GO" id="GO:0016747">
    <property type="term" value="F:acyltransferase activity, transferring groups other than amino-acyl groups"/>
    <property type="evidence" value="ECO:0007669"/>
    <property type="project" value="InterPro"/>
</dbReference>
<evidence type="ECO:0000313" key="8">
    <source>
        <dbReference type="EMBL" id="CAA7388834.1"/>
    </source>
</evidence>
<gene>
    <name evidence="8" type="ORF">SI8410_01000992</name>
</gene>
<evidence type="ECO:0000313" key="9">
    <source>
        <dbReference type="Proteomes" id="UP000663760"/>
    </source>
</evidence>
<dbReference type="InterPro" id="IPR013747">
    <property type="entry name" value="ACP_syn_III_C"/>
</dbReference>
<keyword evidence="9" id="KW-1185">Reference proteome</keyword>
<evidence type="ECO:0000256" key="1">
    <source>
        <dbReference type="ARBA" id="ARBA00005531"/>
    </source>
</evidence>
<dbReference type="Gene3D" id="3.40.47.10">
    <property type="match status" value="1"/>
</dbReference>
<dbReference type="InterPro" id="IPR012392">
    <property type="entry name" value="3-ktacl-CoA_syn"/>
</dbReference>
<dbReference type="EC" id="2.3.1.-" evidence="4"/>
<dbReference type="OrthoDB" id="329835at2759"/>
<dbReference type="SUPFAM" id="SSF53901">
    <property type="entry name" value="Thiolase-like"/>
    <property type="match status" value="2"/>
</dbReference>
<accession>A0A7I8JZF3</accession>
<evidence type="ECO:0000256" key="3">
    <source>
        <dbReference type="ARBA" id="ARBA00023315"/>
    </source>
</evidence>